<dbReference type="Proteomes" id="UP000627521">
    <property type="component" value="Unassembled WGS sequence"/>
</dbReference>
<keyword evidence="4" id="KW-1185">Reference proteome</keyword>
<dbReference type="GO" id="GO:0016746">
    <property type="term" value="F:acyltransferase activity"/>
    <property type="evidence" value="ECO:0007669"/>
    <property type="project" value="UniProtKB-KW"/>
</dbReference>
<reference evidence="3 4" key="1">
    <citation type="submission" date="2020-09" db="EMBL/GenBank/DDBJ databases">
        <title>Bacillus nautilus sp. nov., Chryseoglobus crepusculi sp. nov, and Psychrobacter noctis sp. nov., isolated from deep-sea sponges from the equatorial Atlantic.</title>
        <authorList>
            <person name="Stennett H.L."/>
            <person name="Williams S.E."/>
        </authorList>
    </citation>
    <scope>NUCLEOTIDE SEQUENCE [LARGE SCALE GENOMIC DNA]</scope>
    <source>
        <strain evidence="3 4">28M-24</strain>
    </source>
</reference>
<evidence type="ECO:0000313" key="3">
    <source>
        <dbReference type="EMBL" id="MBD3863617.1"/>
    </source>
</evidence>
<organism evidence="3 4">
    <name type="scientific">Olleya marilimosa</name>
    <dbReference type="NCBI Taxonomy" id="272164"/>
    <lineage>
        <taxon>Bacteria</taxon>
        <taxon>Pseudomonadati</taxon>
        <taxon>Bacteroidota</taxon>
        <taxon>Flavobacteriia</taxon>
        <taxon>Flavobacteriales</taxon>
        <taxon>Flavobacteriaceae</taxon>
    </lineage>
</organism>
<feature type="domain" description="Phospholipid/glycerol acyltransferase" evidence="2">
    <location>
        <begin position="26"/>
        <end position="153"/>
    </location>
</feature>
<dbReference type="SUPFAM" id="SSF69593">
    <property type="entry name" value="Glycerol-3-phosphate (1)-acyltransferase"/>
    <property type="match status" value="1"/>
</dbReference>
<keyword evidence="1" id="KW-1133">Transmembrane helix</keyword>
<dbReference type="PANTHER" id="PTHR31605">
    <property type="entry name" value="GLYCEROL-3-PHOSPHATE O-ACYLTRANSFERASE 1"/>
    <property type="match status" value="1"/>
</dbReference>
<sequence length="330" mass="38095">MQLGLFFYYNKIIVKGQSSLPKNQPILFLSNHQNGLLDALLIATKTGRFSYFLTRAGVFKKPLVSWFLHSLNMRPVYRVRDGWKTITKNKSVFSNTVHLLHANNAVTIFPEGNHNLERRVRPLSKGFTRIILEFRFLYPNQAIQLIPIGLNYQDPKTMGSNVSVYFGEAIPSKSYNHLNDFEATNKIKQDVFQSLRNLTTQIPLANYNTTLDSLNKFKVDFTNPKSVNDCILSQFKNCQTQAVKQSSLKVILKPIIYLLLCLPIFIWRHYIKPKIKEVEFLSTFRFAISITLVPLWLLLIFTTVWFAFGFAPSLMFILTSLLLILIYNKA</sequence>
<keyword evidence="1" id="KW-0472">Membrane</keyword>
<feature type="transmembrane region" description="Helical" evidence="1">
    <location>
        <begin position="283"/>
        <end position="301"/>
    </location>
</feature>
<evidence type="ECO:0000256" key="1">
    <source>
        <dbReference type="SAM" id="Phobius"/>
    </source>
</evidence>
<keyword evidence="3" id="KW-0012">Acyltransferase</keyword>
<feature type="transmembrane region" description="Helical" evidence="1">
    <location>
        <begin position="254"/>
        <end position="271"/>
    </location>
</feature>
<evidence type="ECO:0000259" key="2">
    <source>
        <dbReference type="SMART" id="SM00563"/>
    </source>
</evidence>
<dbReference type="InterPro" id="IPR002123">
    <property type="entry name" value="Plipid/glycerol_acylTrfase"/>
</dbReference>
<dbReference type="InterPro" id="IPR052744">
    <property type="entry name" value="GPAT/DAPAT"/>
</dbReference>
<keyword evidence="1" id="KW-0812">Transmembrane</keyword>
<name>A0ABR8LZE2_9FLAO</name>
<proteinExistence type="predicted"/>
<accession>A0ABR8LZE2</accession>
<feature type="transmembrane region" description="Helical" evidence="1">
    <location>
        <begin position="307"/>
        <end position="327"/>
    </location>
</feature>
<gene>
    <name evidence="3" type="ORF">IEG06_09135</name>
</gene>
<comment type="caution">
    <text evidence="3">The sequence shown here is derived from an EMBL/GenBank/DDBJ whole genome shotgun (WGS) entry which is preliminary data.</text>
</comment>
<dbReference type="PANTHER" id="PTHR31605:SF0">
    <property type="entry name" value="GLYCEROL-3-PHOSPHATE O-ACYLTRANSFERASE 1"/>
    <property type="match status" value="1"/>
</dbReference>
<protein>
    <submittedName>
        <fullName evidence="3">1-acyl-sn-glycerol-3-phosphate acyltransferase</fullName>
    </submittedName>
</protein>
<keyword evidence="3" id="KW-0808">Transferase</keyword>
<evidence type="ECO:0000313" key="4">
    <source>
        <dbReference type="Proteomes" id="UP000627521"/>
    </source>
</evidence>
<dbReference type="Pfam" id="PF01553">
    <property type="entry name" value="Acyltransferase"/>
    <property type="match status" value="1"/>
</dbReference>
<dbReference type="SMART" id="SM00563">
    <property type="entry name" value="PlsC"/>
    <property type="match status" value="1"/>
</dbReference>
<dbReference type="EMBL" id="JACXXH010000004">
    <property type="protein sequence ID" value="MBD3863617.1"/>
    <property type="molecule type" value="Genomic_DNA"/>
</dbReference>